<accession>A0A1B6FED2</accession>
<sequence>MLLLKPIFKQLSNPVLLKKCLKRKTQNLNESLNNLIWSRIPKRTFVSLPTLKFGVSEVILSFNNGYITKIKIMKHMYLEAGKYMIKAMELLDRKRVYESEKALTDLEKKIRLKRTLLKRRLEDIYEAAEDPESSTYSAGGH</sequence>
<evidence type="ECO:0000313" key="1">
    <source>
        <dbReference type="EMBL" id="JAS48557.1"/>
    </source>
</evidence>
<organism evidence="1">
    <name type="scientific">Cuerna arida</name>
    <dbReference type="NCBI Taxonomy" id="1464854"/>
    <lineage>
        <taxon>Eukaryota</taxon>
        <taxon>Metazoa</taxon>
        <taxon>Ecdysozoa</taxon>
        <taxon>Arthropoda</taxon>
        <taxon>Hexapoda</taxon>
        <taxon>Insecta</taxon>
        <taxon>Pterygota</taxon>
        <taxon>Neoptera</taxon>
        <taxon>Paraneoptera</taxon>
        <taxon>Hemiptera</taxon>
        <taxon>Auchenorrhyncha</taxon>
        <taxon>Membracoidea</taxon>
        <taxon>Cicadellidae</taxon>
        <taxon>Cicadellinae</taxon>
        <taxon>Proconiini</taxon>
        <taxon>Cuerna</taxon>
    </lineage>
</organism>
<proteinExistence type="predicted"/>
<dbReference type="EMBL" id="GECZ01021212">
    <property type="protein sequence ID" value="JAS48557.1"/>
    <property type="molecule type" value="Transcribed_RNA"/>
</dbReference>
<gene>
    <name evidence="1" type="ORF">g.8027</name>
</gene>
<name>A0A1B6FED2_9HEMI</name>
<dbReference type="AlphaFoldDB" id="A0A1B6FED2"/>
<protein>
    <submittedName>
        <fullName evidence="1">Uncharacterized protein</fullName>
    </submittedName>
</protein>
<reference evidence="1" key="1">
    <citation type="submission" date="2015-11" db="EMBL/GenBank/DDBJ databases">
        <title>De novo transcriptome assembly of four potential Pierce s Disease insect vectors from Arizona vineyards.</title>
        <authorList>
            <person name="Tassone E.E."/>
        </authorList>
    </citation>
    <scope>NUCLEOTIDE SEQUENCE</scope>
</reference>